<protein>
    <submittedName>
        <fullName evidence="1">Uncharacterized protein</fullName>
    </submittedName>
</protein>
<organism evidence="1">
    <name type="scientific">Cacopsylla melanoneura</name>
    <dbReference type="NCBI Taxonomy" id="428564"/>
    <lineage>
        <taxon>Eukaryota</taxon>
        <taxon>Metazoa</taxon>
        <taxon>Ecdysozoa</taxon>
        <taxon>Arthropoda</taxon>
        <taxon>Hexapoda</taxon>
        <taxon>Insecta</taxon>
        <taxon>Pterygota</taxon>
        <taxon>Neoptera</taxon>
        <taxon>Paraneoptera</taxon>
        <taxon>Hemiptera</taxon>
        <taxon>Sternorrhyncha</taxon>
        <taxon>Psylloidea</taxon>
        <taxon>Psyllidae</taxon>
        <taxon>Psyllinae</taxon>
        <taxon>Cacopsylla</taxon>
    </lineage>
</organism>
<name>A0A8D9ECG3_9HEMI</name>
<dbReference type="EMBL" id="HBUF01510940">
    <property type="protein sequence ID" value="CAG6746669.1"/>
    <property type="molecule type" value="Transcribed_RNA"/>
</dbReference>
<proteinExistence type="predicted"/>
<accession>A0A8D9ECG3</accession>
<evidence type="ECO:0000313" key="1">
    <source>
        <dbReference type="EMBL" id="CAG6746670.1"/>
    </source>
</evidence>
<sequence length="102" mass="11630">MFSNCGLTGSSIGFRLFKWTYPEQSTSGPGRLFLHATVSPSVFYLSTFYPSSILECRFPRSTGLIHHVLDTTTDGYDRGCQFINERKKVIGRTFEFFVLVFL</sequence>
<dbReference type="AlphaFoldDB" id="A0A8D9ECG3"/>
<dbReference type="EMBL" id="HBUF01510941">
    <property type="protein sequence ID" value="CAG6746670.1"/>
    <property type="molecule type" value="Transcribed_RNA"/>
</dbReference>
<reference evidence="1" key="1">
    <citation type="submission" date="2021-05" db="EMBL/GenBank/DDBJ databases">
        <authorList>
            <person name="Alioto T."/>
            <person name="Alioto T."/>
            <person name="Gomez Garrido J."/>
        </authorList>
    </citation>
    <scope>NUCLEOTIDE SEQUENCE</scope>
</reference>
<dbReference type="EMBL" id="HBUF01510942">
    <property type="protein sequence ID" value="CAG6746671.1"/>
    <property type="molecule type" value="Transcribed_RNA"/>
</dbReference>
<dbReference type="EMBL" id="HBUF01510939">
    <property type="protein sequence ID" value="CAG6746668.1"/>
    <property type="molecule type" value="Transcribed_RNA"/>
</dbReference>